<name>A0A8J5H1E8_ZINOF</name>
<accession>A0A8J5H1E8</accession>
<dbReference type="PANTHER" id="PTHR19375">
    <property type="entry name" value="HEAT SHOCK PROTEIN 70KDA"/>
    <property type="match status" value="1"/>
</dbReference>
<dbReference type="Proteomes" id="UP000734854">
    <property type="component" value="Unassembled WGS sequence"/>
</dbReference>
<dbReference type="GO" id="GO:0140662">
    <property type="term" value="F:ATP-dependent protein folding chaperone"/>
    <property type="evidence" value="ECO:0007669"/>
    <property type="project" value="InterPro"/>
</dbReference>
<reference evidence="3 4" key="1">
    <citation type="submission" date="2020-08" db="EMBL/GenBank/DDBJ databases">
        <title>Plant Genome Project.</title>
        <authorList>
            <person name="Zhang R.-G."/>
        </authorList>
    </citation>
    <scope>NUCLEOTIDE SEQUENCE [LARGE SCALE GENOMIC DNA]</scope>
    <source>
        <tissue evidence="3">Rhizome</tissue>
    </source>
</reference>
<organism evidence="3 4">
    <name type="scientific">Zingiber officinale</name>
    <name type="common">Ginger</name>
    <name type="synonym">Amomum zingiber</name>
    <dbReference type="NCBI Taxonomy" id="94328"/>
    <lineage>
        <taxon>Eukaryota</taxon>
        <taxon>Viridiplantae</taxon>
        <taxon>Streptophyta</taxon>
        <taxon>Embryophyta</taxon>
        <taxon>Tracheophyta</taxon>
        <taxon>Spermatophyta</taxon>
        <taxon>Magnoliopsida</taxon>
        <taxon>Liliopsida</taxon>
        <taxon>Zingiberales</taxon>
        <taxon>Zingiberaceae</taxon>
        <taxon>Zingiber</taxon>
    </lineage>
</organism>
<evidence type="ECO:0000313" key="4">
    <source>
        <dbReference type="Proteomes" id="UP000734854"/>
    </source>
</evidence>
<comment type="caution">
    <text evidence="3">The sequence shown here is derived from an EMBL/GenBank/DDBJ whole genome shotgun (WGS) entry which is preliminary data.</text>
</comment>
<keyword evidence="4" id="KW-1185">Reference proteome</keyword>
<protein>
    <submittedName>
        <fullName evidence="3">Uncharacterized protein</fullName>
    </submittedName>
</protein>
<gene>
    <name evidence="3" type="ORF">ZIOFF_022327</name>
</gene>
<dbReference type="GO" id="GO:0005524">
    <property type="term" value="F:ATP binding"/>
    <property type="evidence" value="ECO:0007669"/>
    <property type="project" value="UniProtKB-KW"/>
</dbReference>
<evidence type="ECO:0000256" key="1">
    <source>
        <dbReference type="ARBA" id="ARBA00022741"/>
    </source>
</evidence>
<dbReference type="InterPro" id="IPR013126">
    <property type="entry name" value="Hsp_70_fam"/>
</dbReference>
<proteinExistence type="predicted"/>
<dbReference type="Pfam" id="PF00012">
    <property type="entry name" value="HSP70"/>
    <property type="match status" value="1"/>
</dbReference>
<evidence type="ECO:0000256" key="2">
    <source>
        <dbReference type="ARBA" id="ARBA00022840"/>
    </source>
</evidence>
<dbReference type="AlphaFoldDB" id="A0A8J5H1E8"/>
<sequence>MFERSRSTEFVDRPQLKDVGIISGLNVMRIINEPTVAVKLKDPHVVYLVEEESTHSAILHGMVLDLVLDHSFSKLMEKCLKDAKMNNSSIHDVVLADESMKILKVQQLLVDFADLVPNDFPRAIT</sequence>
<dbReference type="EMBL" id="JACMSC010000006">
    <property type="protein sequence ID" value="KAG6518846.1"/>
    <property type="molecule type" value="Genomic_DNA"/>
</dbReference>
<dbReference type="Gene3D" id="3.30.420.40">
    <property type="match status" value="1"/>
</dbReference>
<keyword evidence="2" id="KW-0067">ATP-binding</keyword>
<keyword evidence="1" id="KW-0547">Nucleotide-binding</keyword>
<evidence type="ECO:0000313" key="3">
    <source>
        <dbReference type="EMBL" id="KAG6518846.1"/>
    </source>
</evidence>